<sequence>MKPKLSKAAIQLREQIDDSFPDRDRASDGWVGDTRHASRKSDHNPDEQGWVRAIDIDADLFGAGVKPHIMPDLADQLRIGCKSKAEKRISYIIFNGRIASPILNWKWRNYTGANKHTHHMHVSFKKEADVLGEFFQIPMLGGN</sequence>
<proteinExistence type="predicted"/>
<dbReference type="EMBL" id="LR796515">
    <property type="protein sequence ID" value="CAB4149352.1"/>
    <property type="molecule type" value="Genomic_DNA"/>
</dbReference>
<name>A0A6J5MSE4_9CAUD</name>
<protein>
    <submittedName>
        <fullName evidence="2">Uncharacterized protein</fullName>
    </submittedName>
</protein>
<feature type="region of interest" description="Disordered" evidence="1">
    <location>
        <begin position="16"/>
        <end position="47"/>
    </location>
</feature>
<evidence type="ECO:0000313" key="2">
    <source>
        <dbReference type="EMBL" id="CAB4149352.1"/>
    </source>
</evidence>
<feature type="compositionally biased region" description="Basic and acidic residues" evidence="1">
    <location>
        <begin position="16"/>
        <end position="46"/>
    </location>
</feature>
<reference evidence="2" key="1">
    <citation type="submission" date="2020-04" db="EMBL/GenBank/DDBJ databases">
        <authorList>
            <person name="Chiriac C."/>
            <person name="Salcher M."/>
            <person name="Ghai R."/>
            <person name="Kavagutti S V."/>
        </authorList>
    </citation>
    <scope>NUCLEOTIDE SEQUENCE</scope>
</reference>
<evidence type="ECO:0000256" key="1">
    <source>
        <dbReference type="SAM" id="MobiDB-lite"/>
    </source>
</evidence>
<gene>
    <name evidence="2" type="ORF">UFOVP540_5</name>
</gene>
<organism evidence="2">
    <name type="scientific">uncultured Caudovirales phage</name>
    <dbReference type="NCBI Taxonomy" id="2100421"/>
    <lineage>
        <taxon>Viruses</taxon>
        <taxon>Duplodnaviria</taxon>
        <taxon>Heunggongvirae</taxon>
        <taxon>Uroviricota</taxon>
        <taxon>Caudoviricetes</taxon>
        <taxon>Peduoviridae</taxon>
        <taxon>Maltschvirus</taxon>
        <taxon>Maltschvirus maltsch</taxon>
    </lineage>
</organism>
<accession>A0A6J5MSE4</accession>